<accession>A0A073KAC9</accession>
<dbReference type="STRING" id="574375.AZF08_17625"/>
<dbReference type="InterPro" id="IPR000305">
    <property type="entry name" value="GIY-YIG_endonuc"/>
</dbReference>
<dbReference type="EMBL" id="JOTM01000016">
    <property type="protein sequence ID" value="KEK23407.1"/>
    <property type="molecule type" value="Genomic_DNA"/>
</dbReference>
<dbReference type="SMART" id="SM00465">
    <property type="entry name" value="GIYc"/>
    <property type="match status" value="1"/>
</dbReference>
<dbReference type="GO" id="GO:0006289">
    <property type="term" value="P:nucleotide-excision repair"/>
    <property type="evidence" value="ECO:0007669"/>
    <property type="project" value="InterPro"/>
</dbReference>
<reference evidence="2 3" key="1">
    <citation type="submission" date="2014-06" db="EMBL/GenBank/DDBJ databases">
        <title>Draft genome sequence of Bacillus gaemokensis JCM 15801 (MCCC 1A00707).</title>
        <authorList>
            <person name="Lai Q."/>
            <person name="Liu Y."/>
            <person name="Shao Z."/>
        </authorList>
    </citation>
    <scope>NUCLEOTIDE SEQUENCE [LARGE SCALE GENOMIC DNA]</scope>
    <source>
        <strain evidence="2 3">JCM 15801</strain>
    </source>
</reference>
<dbReference type="Gene3D" id="3.40.1440.10">
    <property type="entry name" value="GIY-YIG endonuclease"/>
    <property type="match status" value="1"/>
</dbReference>
<dbReference type="PROSITE" id="PS50164">
    <property type="entry name" value="GIY_YIG"/>
    <property type="match status" value="1"/>
</dbReference>
<comment type="caution">
    <text evidence="2">The sequence shown here is derived from an EMBL/GenBank/DDBJ whole genome shotgun (WGS) entry which is preliminary data.</text>
</comment>
<dbReference type="eggNOG" id="COG0322">
    <property type="taxonomic scope" value="Bacteria"/>
</dbReference>
<dbReference type="SUPFAM" id="SSF82771">
    <property type="entry name" value="GIY-YIG endonuclease"/>
    <property type="match status" value="1"/>
</dbReference>
<dbReference type="PANTHER" id="PTHR30562">
    <property type="entry name" value="UVRC/OXIDOREDUCTASE"/>
    <property type="match status" value="1"/>
</dbReference>
<dbReference type="InterPro" id="IPR014527">
    <property type="entry name" value="UCP026568_excinuclease"/>
</dbReference>
<sequence>MNLIKINIPEVDVTITERKQVIKGDEPRITPIHGFIDFHLFPRDKGGIFMFYNINDELLFVGKARKIRQRIKKHFEDNVSPIKEHRDEVYRIDVCVVEDPTEREIYETYIINEFQAKYNVDKVFYK</sequence>
<evidence type="ECO:0000313" key="3">
    <source>
        <dbReference type="Proteomes" id="UP000027778"/>
    </source>
</evidence>
<feature type="domain" description="GIY-YIG" evidence="1">
    <location>
        <begin position="44"/>
        <end position="120"/>
    </location>
</feature>
<protein>
    <recommendedName>
        <fullName evidence="1">GIY-YIG domain-containing protein</fullName>
    </recommendedName>
</protein>
<dbReference type="PIRSF" id="PIRSF026568">
    <property type="entry name" value="UCP026568"/>
    <property type="match status" value="1"/>
</dbReference>
<dbReference type="CDD" id="cd10434">
    <property type="entry name" value="GIY-YIG_UvrC_Cho"/>
    <property type="match status" value="1"/>
</dbReference>
<dbReference type="Proteomes" id="UP000027778">
    <property type="component" value="Unassembled WGS sequence"/>
</dbReference>
<proteinExistence type="predicted"/>
<dbReference type="OrthoDB" id="2451856at2"/>
<keyword evidence="3" id="KW-1185">Reference proteome</keyword>
<evidence type="ECO:0000259" key="1">
    <source>
        <dbReference type="PROSITE" id="PS50164"/>
    </source>
</evidence>
<dbReference type="Pfam" id="PF01541">
    <property type="entry name" value="GIY-YIG"/>
    <property type="match status" value="1"/>
</dbReference>
<dbReference type="AlphaFoldDB" id="A0A073KAC9"/>
<dbReference type="FunFam" id="3.40.1440.10:FF:000009">
    <property type="entry name" value="Excinuclease ABC subunit C"/>
    <property type="match status" value="1"/>
</dbReference>
<organism evidence="2 3">
    <name type="scientific">Bacillus gaemokensis</name>
    <dbReference type="NCBI Taxonomy" id="574375"/>
    <lineage>
        <taxon>Bacteria</taxon>
        <taxon>Bacillati</taxon>
        <taxon>Bacillota</taxon>
        <taxon>Bacilli</taxon>
        <taxon>Bacillales</taxon>
        <taxon>Bacillaceae</taxon>
        <taxon>Bacillus</taxon>
        <taxon>Bacillus cereus group</taxon>
    </lineage>
</organism>
<dbReference type="InterPro" id="IPR050066">
    <property type="entry name" value="UvrABC_protein_C"/>
</dbReference>
<name>A0A073KAC9_9BACI</name>
<dbReference type="InterPro" id="IPR035901">
    <property type="entry name" value="GIY-YIG_endonuc_sf"/>
</dbReference>
<dbReference type="RefSeq" id="WP_033675580.1">
    <property type="nucleotide sequence ID" value="NZ_JOTM01000016.1"/>
</dbReference>
<gene>
    <name evidence="2" type="ORF">BAGA_08920</name>
</gene>
<dbReference type="GO" id="GO:0009380">
    <property type="term" value="C:excinuclease repair complex"/>
    <property type="evidence" value="ECO:0007669"/>
    <property type="project" value="TreeGrafter"/>
</dbReference>
<dbReference type="InterPro" id="IPR047296">
    <property type="entry name" value="GIY-YIG_UvrC_Cho"/>
</dbReference>
<dbReference type="PANTHER" id="PTHR30562:SF1">
    <property type="entry name" value="UVRABC SYSTEM PROTEIN C"/>
    <property type="match status" value="1"/>
</dbReference>
<evidence type="ECO:0000313" key="2">
    <source>
        <dbReference type="EMBL" id="KEK23407.1"/>
    </source>
</evidence>